<dbReference type="Pfam" id="PF21180">
    <property type="entry name" value="TOP6A-Spo11_Toprim"/>
    <property type="match status" value="1"/>
</dbReference>
<dbReference type="Proteomes" id="UP000030108">
    <property type="component" value="Unassembled WGS sequence"/>
</dbReference>
<sequence length="608" mass="69015">MSLFPTTRSRKPRLPAPRLAATYIYGAPEDNDEQEGNDDEREDSDDELRQPAGTSQVPEDDVQNVPINIDDAKRNEVLQKIAVSHWRRDPCDHLLCKGVRDRTLYDNFRLDGDRVANSVSTSTRQAISIWGNLVWLRKAYQNVVVTRASQMAHLQRRFVGLRRTGYLNKRSVTQYHLHRTEDRKHPAGMSLINACFLILTYSTPKGKAEIRCGVWREVASITLPVHFAHDPDETTKKLRVYMKRWKQLHGGWEALINLARSPGPAPSSEEESAFSCAGCHEGLETEDDLIEHYCSLGGWECLDAASSHLPPGSTVIEGYSYCNFPDCGFFTPNYYAFREHCFSRHWPWKKCTRCNLYLSDARKLSRHHFECLSVPNYVLIVDSAPMCNLFGQSQFTTKYLSILGPGLVVALRGQSTYNERWYLAALSHKYTKAIFAIMIDWDPYSLDNHTTLRRGSPTFLPENPQLALTRLHYIGPKYQDLKSGGAILYDLEDGIVNATNLLADENLPPELKPELKTMRDKALRAQADTHDNISGNLGTLHIPVPGHEEDFEFDLDTVVVPAEMDFDKDDKTGRVTLTYTNADGIQTILERCGNAFTILKYNANRRLA</sequence>
<dbReference type="InterPro" id="IPR036078">
    <property type="entry name" value="Spo11/TopoVI_A_sf"/>
</dbReference>
<dbReference type="GO" id="GO:0005694">
    <property type="term" value="C:chromosome"/>
    <property type="evidence" value="ECO:0007669"/>
    <property type="project" value="InterPro"/>
</dbReference>
<accession>X8J876</accession>
<evidence type="ECO:0000313" key="4">
    <source>
        <dbReference type="Proteomes" id="UP000030108"/>
    </source>
</evidence>
<feature type="region of interest" description="Disordered" evidence="1">
    <location>
        <begin position="1"/>
        <end position="65"/>
    </location>
</feature>
<evidence type="ECO:0000256" key="1">
    <source>
        <dbReference type="SAM" id="MobiDB-lite"/>
    </source>
</evidence>
<feature type="compositionally biased region" description="Acidic residues" evidence="1">
    <location>
        <begin position="29"/>
        <end position="46"/>
    </location>
</feature>
<feature type="domain" description="Topoisomerase 6 subunit A/Spo11 TOPRIM" evidence="2">
    <location>
        <begin position="377"/>
        <end position="528"/>
    </location>
</feature>
<dbReference type="AlphaFoldDB" id="X8J876"/>
<comment type="caution">
    <text evidence="3">The sequence shown here is derived from an EMBL/GenBank/DDBJ whole genome shotgun (WGS) entry which is preliminary data.</text>
</comment>
<dbReference type="SUPFAM" id="SSF56726">
    <property type="entry name" value="DNA topoisomerase IV, alpha subunit"/>
    <property type="match status" value="1"/>
</dbReference>
<dbReference type="Gene3D" id="3.40.1360.10">
    <property type="match status" value="1"/>
</dbReference>
<evidence type="ECO:0000259" key="2">
    <source>
        <dbReference type="Pfam" id="PF21180"/>
    </source>
</evidence>
<dbReference type="GO" id="GO:0003677">
    <property type="term" value="F:DNA binding"/>
    <property type="evidence" value="ECO:0007669"/>
    <property type="project" value="InterPro"/>
</dbReference>
<reference evidence="4" key="1">
    <citation type="journal article" date="2014" name="Genome Announc.">
        <title>Draft genome sequence of the plant-pathogenic soil fungus Rhizoctonia solani anastomosis group 3 strain Rhs1AP.</title>
        <authorList>
            <person name="Cubeta M.A."/>
            <person name="Thomas E."/>
            <person name="Dean R.A."/>
            <person name="Jabaji S."/>
            <person name="Neate S.M."/>
            <person name="Tavantzis S."/>
            <person name="Toda T."/>
            <person name="Vilgalys R."/>
            <person name="Bharathan N."/>
            <person name="Fedorova-Abrams N."/>
            <person name="Pakala S.B."/>
            <person name="Pakala S.M."/>
            <person name="Zafar N."/>
            <person name="Joardar V."/>
            <person name="Losada L."/>
            <person name="Nierman W.C."/>
        </authorList>
    </citation>
    <scope>NUCLEOTIDE SEQUENCE [LARGE SCALE GENOMIC DNA]</scope>
    <source>
        <strain evidence="4">AG-3</strain>
    </source>
</reference>
<organism evidence="3 4">
    <name type="scientific">Rhizoctonia solani AG-3 Rhs1AP</name>
    <dbReference type="NCBI Taxonomy" id="1086054"/>
    <lineage>
        <taxon>Eukaryota</taxon>
        <taxon>Fungi</taxon>
        <taxon>Dikarya</taxon>
        <taxon>Basidiomycota</taxon>
        <taxon>Agaricomycotina</taxon>
        <taxon>Agaricomycetes</taxon>
        <taxon>Cantharellales</taxon>
        <taxon>Ceratobasidiaceae</taxon>
        <taxon>Rhizoctonia</taxon>
    </lineage>
</organism>
<name>X8J876_9AGAM</name>
<proteinExistence type="predicted"/>
<protein>
    <recommendedName>
        <fullName evidence="2">Topoisomerase 6 subunit A/Spo11 TOPRIM domain-containing protein</fullName>
    </recommendedName>
</protein>
<dbReference type="EMBL" id="JATN01000322">
    <property type="protein sequence ID" value="EUC57426.1"/>
    <property type="molecule type" value="Genomic_DNA"/>
</dbReference>
<feature type="non-terminal residue" evidence="3">
    <location>
        <position position="608"/>
    </location>
</feature>
<dbReference type="InterPro" id="IPR034136">
    <property type="entry name" value="TOPRIM_Topo6A/Spo11"/>
</dbReference>
<evidence type="ECO:0000313" key="3">
    <source>
        <dbReference type="EMBL" id="EUC57426.1"/>
    </source>
</evidence>
<gene>
    <name evidence="3" type="ORF">RSOL_220860</name>
</gene>